<keyword evidence="3" id="KW-1185">Reference proteome</keyword>
<protein>
    <recommendedName>
        <fullName evidence="1">DUF5714 domain-containing protein</fullName>
    </recommendedName>
</protein>
<dbReference type="AlphaFoldDB" id="E1R186"/>
<dbReference type="STRING" id="573413.Spirs_1780"/>
<dbReference type="InterPro" id="IPR043768">
    <property type="entry name" value="DUF5714"/>
</dbReference>
<sequence length="193" mass="21556">MARQINEELYQYITDTCLESYDAPSSPLQLLEKIWKNPDFPMHCPEHHYLVPAVLLTTYCRLKNDGKAKLREELNLAGDRAKNLLAGFCGWYGACGAAVGSGMFLSVATGTSPYSTDTWALVNRLSSDCLYNIAEIGGPRCCKRVCFTAVSTSITFMKQHFDLDLGQTTPIRCTYHQRNAECKKTACPYYPAT</sequence>
<proteinExistence type="predicted"/>
<organism evidence="2 3">
    <name type="scientific">Sediminispirochaeta smaragdinae (strain DSM 11293 / JCM 15392 / SEBR 4228)</name>
    <name type="common">Spirochaeta smaragdinae</name>
    <dbReference type="NCBI Taxonomy" id="573413"/>
    <lineage>
        <taxon>Bacteria</taxon>
        <taxon>Pseudomonadati</taxon>
        <taxon>Spirochaetota</taxon>
        <taxon>Spirochaetia</taxon>
        <taxon>Spirochaetales</taxon>
        <taxon>Spirochaetaceae</taxon>
        <taxon>Sediminispirochaeta</taxon>
    </lineage>
</organism>
<dbReference type="RefSeq" id="WP_013254370.1">
    <property type="nucleotide sequence ID" value="NC_014364.1"/>
</dbReference>
<feature type="domain" description="DUF5714" evidence="1">
    <location>
        <begin position="14"/>
        <end position="190"/>
    </location>
</feature>
<dbReference type="OrthoDB" id="9813299at2"/>
<accession>E1R186</accession>
<evidence type="ECO:0000259" key="1">
    <source>
        <dbReference type="Pfam" id="PF18978"/>
    </source>
</evidence>
<dbReference type="HOGENOM" id="CLU_093149_0_0_12"/>
<dbReference type="Proteomes" id="UP000002318">
    <property type="component" value="Chromosome"/>
</dbReference>
<dbReference type="eggNOG" id="COG2226">
    <property type="taxonomic scope" value="Bacteria"/>
</dbReference>
<evidence type="ECO:0000313" key="2">
    <source>
        <dbReference type="EMBL" id="ADK80906.1"/>
    </source>
</evidence>
<dbReference type="Pfam" id="PF18978">
    <property type="entry name" value="DUF5714"/>
    <property type="match status" value="1"/>
</dbReference>
<gene>
    <name evidence="2" type="ordered locus">Spirs_1780</name>
</gene>
<name>E1R186_SEDSS</name>
<dbReference type="KEGG" id="ssm:Spirs_1780"/>
<dbReference type="EMBL" id="CP002116">
    <property type="protein sequence ID" value="ADK80906.1"/>
    <property type="molecule type" value="Genomic_DNA"/>
</dbReference>
<reference evidence="2 3" key="1">
    <citation type="journal article" date="2010" name="Stand. Genomic Sci.">
        <title>Complete genome sequence of Spirochaeta smaragdinae type strain (SEBR 4228).</title>
        <authorList>
            <person name="Mavromatis K."/>
            <person name="Yasawong M."/>
            <person name="Chertkov O."/>
            <person name="Lapidus A."/>
            <person name="Lucas S."/>
            <person name="Nolan M."/>
            <person name="Del Rio T.G."/>
            <person name="Tice H."/>
            <person name="Cheng J.F."/>
            <person name="Pitluck S."/>
            <person name="Liolios K."/>
            <person name="Ivanova N."/>
            <person name="Tapia R."/>
            <person name="Han C."/>
            <person name="Bruce D."/>
            <person name="Goodwin L."/>
            <person name="Pati A."/>
            <person name="Chen A."/>
            <person name="Palaniappan K."/>
            <person name="Land M."/>
            <person name="Hauser L."/>
            <person name="Chang Y.J."/>
            <person name="Jeffries C.D."/>
            <person name="Detter J.C."/>
            <person name="Rohde M."/>
            <person name="Brambilla E."/>
            <person name="Spring S."/>
            <person name="Goker M."/>
            <person name="Sikorski J."/>
            <person name="Woyke T."/>
            <person name="Bristow J."/>
            <person name="Eisen J.A."/>
            <person name="Markowitz V."/>
            <person name="Hugenholtz P."/>
            <person name="Klenk H.P."/>
            <person name="Kyrpides N.C."/>
        </authorList>
    </citation>
    <scope>NUCLEOTIDE SEQUENCE [LARGE SCALE GENOMIC DNA]</scope>
    <source>
        <strain evidence="3">DSM 11293 / JCM 15392 / SEBR 4228</strain>
    </source>
</reference>
<evidence type="ECO:0000313" key="3">
    <source>
        <dbReference type="Proteomes" id="UP000002318"/>
    </source>
</evidence>